<name>A0A0G0S4B4_9BACT</name>
<comment type="caution">
    <text evidence="1">The sequence shown here is derived from an EMBL/GenBank/DDBJ whole genome shotgun (WGS) entry which is preliminary data.</text>
</comment>
<sequence>MVVVGVEDDGGGKILERFEVERFPVGGGGFGQNDCGRVKTDTGVVFFGQIFPNQQTDGGDDE</sequence>
<accession>A0A0G0S4B4</accession>
<proteinExistence type="predicted"/>
<protein>
    <submittedName>
        <fullName evidence="1">Uncharacterized protein</fullName>
    </submittedName>
</protein>
<dbReference type="Proteomes" id="UP000034793">
    <property type="component" value="Unassembled WGS sequence"/>
</dbReference>
<organism evidence="1 2">
    <name type="scientific">Candidatus Woesebacteria bacterium GW2011_GWA1_39_8</name>
    <dbReference type="NCBI Taxonomy" id="1618552"/>
    <lineage>
        <taxon>Bacteria</taxon>
        <taxon>Candidatus Woeseibacteriota</taxon>
    </lineage>
</organism>
<dbReference type="AlphaFoldDB" id="A0A0G0S4B4"/>
<evidence type="ECO:0000313" key="1">
    <source>
        <dbReference type="EMBL" id="KKR29545.1"/>
    </source>
</evidence>
<dbReference type="EMBL" id="LBXL01000029">
    <property type="protein sequence ID" value="KKR29545.1"/>
    <property type="molecule type" value="Genomic_DNA"/>
</dbReference>
<evidence type="ECO:0000313" key="2">
    <source>
        <dbReference type="Proteomes" id="UP000034793"/>
    </source>
</evidence>
<reference evidence="1 2" key="1">
    <citation type="journal article" date="2015" name="Nature">
        <title>rRNA introns, odd ribosomes, and small enigmatic genomes across a large radiation of phyla.</title>
        <authorList>
            <person name="Brown C.T."/>
            <person name="Hug L.A."/>
            <person name="Thomas B.C."/>
            <person name="Sharon I."/>
            <person name="Castelle C.J."/>
            <person name="Singh A."/>
            <person name="Wilkins M.J."/>
            <person name="Williams K.H."/>
            <person name="Banfield J.F."/>
        </authorList>
    </citation>
    <scope>NUCLEOTIDE SEQUENCE [LARGE SCALE GENOMIC DNA]</scope>
</reference>
<gene>
    <name evidence="1" type="ORF">UT61_C0029G0006</name>
</gene>